<gene>
    <name evidence="1" type="ORF">AB433_11425</name>
</gene>
<dbReference type="EMBL" id="CP011770">
    <property type="protein sequence ID" value="AKM10431.1"/>
    <property type="molecule type" value="Genomic_DNA"/>
</dbReference>
<keyword evidence="2" id="KW-1185">Reference proteome</keyword>
<dbReference type="InterPro" id="IPR001387">
    <property type="entry name" value="Cro/C1-type_HTH"/>
</dbReference>
<evidence type="ECO:0000313" key="1">
    <source>
        <dbReference type="EMBL" id="AKM10431.1"/>
    </source>
</evidence>
<accession>A0A0G3XII6</accession>
<dbReference type="Gene3D" id="1.10.260.40">
    <property type="entry name" value="lambda repressor-like DNA-binding domains"/>
    <property type="match status" value="1"/>
</dbReference>
<name>A0A0G3XII6_9SPHN</name>
<dbReference type="InterPro" id="IPR010982">
    <property type="entry name" value="Lambda_DNA-bd_dom_sf"/>
</dbReference>
<dbReference type="AlphaFoldDB" id="A0A0G3XII6"/>
<evidence type="ECO:0000313" key="2">
    <source>
        <dbReference type="Proteomes" id="UP000035287"/>
    </source>
</evidence>
<dbReference type="GO" id="GO:0003677">
    <property type="term" value="F:DNA binding"/>
    <property type="evidence" value="ECO:0007669"/>
    <property type="project" value="InterPro"/>
</dbReference>
<protein>
    <recommendedName>
        <fullName evidence="3">HTH cro/C1-type domain-containing protein</fullName>
    </recommendedName>
</protein>
<dbReference type="CDD" id="cd00093">
    <property type="entry name" value="HTH_XRE"/>
    <property type="match status" value="1"/>
</dbReference>
<dbReference type="PATRIC" id="fig|1348774.3.peg.2405"/>
<dbReference type="SUPFAM" id="SSF47413">
    <property type="entry name" value="lambda repressor-like DNA-binding domains"/>
    <property type="match status" value="1"/>
</dbReference>
<organism evidence="1 2">
    <name type="scientific">Croceicoccus naphthovorans</name>
    <dbReference type="NCBI Taxonomy" id="1348774"/>
    <lineage>
        <taxon>Bacteria</taxon>
        <taxon>Pseudomonadati</taxon>
        <taxon>Pseudomonadota</taxon>
        <taxon>Alphaproteobacteria</taxon>
        <taxon>Sphingomonadales</taxon>
        <taxon>Erythrobacteraceae</taxon>
        <taxon>Croceicoccus</taxon>
    </lineage>
</organism>
<proteinExistence type="predicted"/>
<dbReference type="KEGG" id="cna:AB433_11425"/>
<sequence>MEKVENLSEKLDMLLKASSLSRVALAQQVGVDKSLVGRWVKGTIHPGEHNLARLTTVFREYFPDITLADWYEDRAEMARRIGIVFHGAAPLGPDLLAEGPFAKMVEASKPEMEFRAPAYEGFWRTTRPSVMMPDQLFHDYGIFRIDENGMLDIEMEGSGLHFTGWMLPMSGNVYVFLFDPVGRTPLIVLMKGVTLPRAITLEGLLLLSALDSGRTPAALPILVERLGDLSGDHEADKARLRKIIEEKPDPIDPVSDEDRDRLLFRDVGPAAAAAGGSLYMAVGGAFSRGTTTDGLKG</sequence>
<dbReference type="Proteomes" id="UP000035287">
    <property type="component" value="Chromosome"/>
</dbReference>
<reference evidence="1 2" key="1">
    <citation type="submission" date="2015-06" db="EMBL/GenBank/DDBJ databases">
        <authorList>
            <person name="Zeng Y."/>
            <person name="Huang Y."/>
        </authorList>
    </citation>
    <scope>NUCLEOTIDE SEQUENCE [LARGE SCALE GENOMIC DNA]</scope>
    <source>
        <strain evidence="1 2">PQ-2</strain>
    </source>
</reference>
<evidence type="ECO:0008006" key="3">
    <source>
        <dbReference type="Google" id="ProtNLM"/>
    </source>
</evidence>